<comment type="similarity">
    <text evidence="1">Belongs to the universal stress protein A family.</text>
</comment>
<dbReference type="Gene3D" id="3.40.50.620">
    <property type="entry name" value="HUPs"/>
    <property type="match status" value="1"/>
</dbReference>
<dbReference type="PRINTS" id="PR01438">
    <property type="entry name" value="UNVRSLSTRESS"/>
</dbReference>
<dbReference type="InterPro" id="IPR006016">
    <property type="entry name" value="UspA"/>
</dbReference>
<evidence type="ECO:0000313" key="3">
    <source>
        <dbReference type="EMBL" id="KUG16412.1"/>
    </source>
</evidence>
<evidence type="ECO:0000259" key="2">
    <source>
        <dbReference type="Pfam" id="PF00582"/>
    </source>
</evidence>
<gene>
    <name evidence="3" type="ORF">ASZ90_013920</name>
</gene>
<sequence length="145" mass="15532">MFEKILAATDGSEHGLRAAKVAVELGKISGGKVFAVYVADTQRTAHLPDDMLLFSIKELLLKEGKEAIKQVQELAEKNGVDFDGAVVEGNPSDEIISYAKKKGANVIIVGAVGRTGLDKFLLGSVAEKVVRNSRIPVLTVPREES</sequence>
<dbReference type="EMBL" id="LNQE01001499">
    <property type="protein sequence ID" value="KUG16412.1"/>
    <property type="molecule type" value="Genomic_DNA"/>
</dbReference>
<dbReference type="InterPro" id="IPR006015">
    <property type="entry name" value="Universal_stress_UspA"/>
</dbReference>
<dbReference type="PANTHER" id="PTHR46268">
    <property type="entry name" value="STRESS RESPONSE PROTEIN NHAX"/>
    <property type="match status" value="1"/>
</dbReference>
<reference evidence="3" key="1">
    <citation type="journal article" date="2015" name="Proc. Natl. Acad. Sci. U.S.A.">
        <title>Networks of energetic and metabolic interactions define dynamics in microbial communities.</title>
        <authorList>
            <person name="Embree M."/>
            <person name="Liu J.K."/>
            <person name="Al-Bassam M.M."/>
            <person name="Zengler K."/>
        </authorList>
    </citation>
    <scope>NUCLEOTIDE SEQUENCE</scope>
</reference>
<feature type="domain" description="UspA" evidence="2">
    <location>
        <begin position="1"/>
        <end position="141"/>
    </location>
</feature>
<dbReference type="InterPro" id="IPR014729">
    <property type="entry name" value="Rossmann-like_a/b/a_fold"/>
</dbReference>
<dbReference type="Pfam" id="PF00582">
    <property type="entry name" value="Usp"/>
    <property type="match status" value="1"/>
</dbReference>
<dbReference type="SUPFAM" id="SSF52402">
    <property type="entry name" value="Adenine nucleotide alpha hydrolases-like"/>
    <property type="match status" value="1"/>
</dbReference>
<proteinExistence type="inferred from homology"/>
<comment type="caution">
    <text evidence="3">The sequence shown here is derived from an EMBL/GenBank/DDBJ whole genome shotgun (WGS) entry which is preliminary data.</text>
</comment>
<dbReference type="PANTHER" id="PTHR46268:SF6">
    <property type="entry name" value="UNIVERSAL STRESS PROTEIN UP12"/>
    <property type="match status" value="1"/>
</dbReference>
<dbReference type="CDD" id="cd00293">
    <property type="entry name" value="USP-like"/>
    <property type="match status" value="1"/>
</dbReference>
<protein>
    <recommendedName>
        <fullName evidence="2">UspA domain-containing protein</fullName>
    </recommendedName>
</protein>
<organism evidence="3">
    <name type="scientific">hydrocarbon metagenome</name>
    <dbReference type="NCBI Taxonomy" id="938273"/>
    <lineage>
        <taxon>unclassified sequences</taxon>
        <taxon>metagenomes</taxon>
        <taxon>ecological metagenomes</taxon>
    </lineage>
</organism>
<evidence type="ECO:0000256" key="1">
    <source>
        <dbReference type="ARBA" id="ARBA00008791"/>
    </source>
</evidence>
<name>A0A0W8F6E1_9ZZZZ</name>
<dbReference type="AlphaFoldDB" id="A0A0W8F6E1"/>
<accession>A0A0W8F6E1</accession>